<evidence type="ECO:0000313" key="3">
    <source>
        <dbReference type="EMBL" id="KID55765.1"/>
    </source>
</evidence>
<dbReference type="PANTHER" id="PTHR33525">
    <property type="match status" value="1"/>
</dbReference>
<name>A0A0C1Q8G0_9GAMM</name>
<evidence type="ECO:0000259" key="1">
    <source>
        <dbReference type="PROSITE" id="PS50883"/>
    </source>
</evidence>
<accession>A0A0C1Q8G0</accession>
<keyword evidence="3" id="KW-0418">Kinase</keyword>
<dbReference type="PROSITE" id="PS51833">
    <property type="entry name" value="HDOD"/>
    <property type="match status" value="1"/>
</dbReference>
<dbReference type="InterPro" id="IPR052340">
    <property type="entry name" value="RNase_Y/CdgJ"/>
</dbReference>
<dbReference type="PIRSF" id="PIRSF003180">
    <property type="entry name" value="DiGMPpdiest_YuxH"/>
    <property type="match status" value="1"/>
</dbReference>
<comment type="caution">
    <text evidence="3">The sequence shown here is derived from an EMBL/GenBank/DDBJ whole genome shotgun (WGS) entry which is preliminary data.</text>
</comment>
<dbReference type="AlphaFoldDB" id="A0A0C1Q8G0"/>
<reference evidence="3 4" key="1">
    <citation type="submission" date="2014-12" db="EMBL/GenBank/DDBJ databases">
        <title>Draft Genome Sequence of Pseudoalteromonas luteoviolacea HI1.</title>
        <authorList>
            <person name="Asahina A.Y."/>
            <person name="Hadfield M.G."/>
        </authorList>
    </citation>
    <scope>NUCLEOTIDE SEQUENCE [LARGE SCALE GENOMIC DNA]</scope>
    <source>
        <strain evidence="3 4">HI1</strain>
    </source>
</reference>
<feature type="domain" description="HDOD" evidence="2">
    <location>
        <begin position="199"/>
        <end position="385"/>
    </location>
</feature>
<dbReference type="EMBL" id="JWIC01000007">
    <property type="protein sequence ID" value="KID55765.1"/>
    <property type="molecule type" value="Genomic_DNA"/>
</dbReference>
<dbReference type="PROSITE" id="PS50883">
    <property type="entry name" value="EAL"/>
    <property type="match status" value="1"/>
</dbReference>
<dbReference type="RefSeq" id="WP_039610341.1">
    <property type="nucleotide sequence ID" value="NZ_JWIC01000007.1"/>
</dbReference>
<dbReference type="InterPro" id="IPR001633">
    <property type="entry name" value="EAL_dom"/>
</dbReference>
<dbReference type="OrthoDB" id="9804751at2"/>
<organism evidence="3 4">
    <name type="scientific">Pseudoalteromonas luteoviolacea</name>
    <dbReference type="NCBI Taxonomy" id="43657"/>
    <lineage>
        <taxon>Bacteria</taxon>
        <taxon>Pseudomonadati</taxon>
        <taxon>Pseudomonadota</taxon>
        <taxon>Gammaproteobacteria</taxon>
        <taxon>Alteromonadales</taxon>
        <taxon>Pseudoalteromonadaceae</taxon>
        <taxon>Pseudoalteromonas</taxon>
    </lineage>
</organism>
<dbReference type="Pfam" id="PF08668">
    <property type="entry name" value="HDOD"/>
    <property type="match status" value="1"/>
</dbReference>
<dbReference type="InterPro" id="IPR013976">
    <property type="entry name" value="HDOD"/>
</dbReference>
<evidence type="ECO:0000313" key="4">
    <source>
        <dbReference type="Proteomes" id="UP000031327"/>
    </source>
</evidence>
<dbReference type="Gene3D" id="1.10.3210.10">
    <property type="entry name" value="Hypothetical protein af1432"/>
    <property type="match status" value="1"/>
</dbReference>
<dbReference type="Gene3D" id="3.20.20.450">
    <property type="entry name" value="EAL domain"/>
    <property type="match status" value="1"/>
</dbReference>
<dbReference type="Pfam" id="PF00563">
    <property type="entry name" value="EAL"/>
    <property type="match status" value="1"/>
</dbReference>
<protein>
    <submittedName>
        <fullName evidence="3">Histidine kinase</fullName>
    </submittedName>
</protein>
<proteinExistence type="predicted"/>
<dbReference type="SUPFAM" id="SSF141868">
    <property type="entry name" value="EAL domain-like"/>
    <property type="match status" value="1"/>
</dbReference>
<dbReference type="Proteomes" id="UP000031327">
    <property type="component" value="Unassembled WGS sequence"/>
</dbReference>
<gene>
    <name evidence="3" type="ORF">JF50_15505</name>
</gene>
<dbReference type="GO" id="GO:0016301">
    <property type="term" value="F:kinase activity"/>
    <property type="evidence" value="ECO:0007669"/>
    <property type="project" value="UniProtKB-KW"/>
</dbReference>
<sequence length="405" mass="46548">MKVFVARQAIFNRKKHVVAYELLFRDGTKNSFPNVAENAATAKLIMDNQLNLGTRYLTSGKKALINIGEDSLNQELARFLPADDVILELLETIAPTSENYEKVRQLFHSNYRLALDDFNYSKEWEPFLKLARLVKFDLVETPLEQIRPLVEQLKKRKNLKLLAEKVETEEEFITAKKMGFSFFQGYFFAKPTMIAQNDIEINYAIVMLIYAEALKPNMNIPRIAELFAQDTALAYKLLRLINSGVFPIKNRIESLKQALVYLGHERIIKFVNLIMTAHVAETKPTELTRLSIVRSRFCELLSRQVAPSLASMSFLTGLFSLLDAILDKPMDVVVERLPFPEVLRDALVGEPNTLYYILNTVKAYESGSWWAMQEACTMLNISDENLPDFHAQAVNWADMYRDHVY</sequence>
<feature type="domain" description="EAL" evidence="1">
    <location>
        <begin position="1"/>
        <end position="205"/>
    </location>
</feature>
<dbReference type="PANTHER" id="PTHR33525:SF4">
    <property type="entry name" value="CYCLIC DI-GMP PHOSPHODIESTERASE CDGJ"/>
    <property type="match status" value="1"/>
</dbReference>
<dbReference type="InterPro" id="IPR035919">
    <property type="entry name" value="EAL_sf"/>
</dbReference>
<dbReference type="SMART" id="SM00052">
    <property type="entry name" value="EAL"/>
    <property type="match status" value="1"/>
</dbReference>
<dbReference type="SUPFAM" id="SSF109604">
    <property type="entry name" value="HD-domain/PDEase-like"/>
    <property type="match status" value="1"/>
</dbReference>
<dbReference type="InterPro" id="IPR014408">
    <property type="entry name" value="dGMP_Pdiesterase_EAL/HD-GYP"/>
</dbReference>
<keyword evidence="3" id="KW-0808">Transferase</keyword>
<evidence type="ECO:0000259" key="2">
    <source>
        <dbReference type="PROSITE" id="PS51833"/>
    </source>
</evidence>